<sequence>MMALCFVSSSLPPTLASLSKNLC</sequence>
<evidence type="ECO:0000313" key="2">
    <source>
        <dbReference type="Proteomes" id="UP000607653"/>
    </source>
</evidence>
<organism evidence="1 2">
    <name type="scientific">Nelumbo nucifera</name>
    <name type="common">Sacred lotus</name>
    <dbReference type="NCBI Taxonomy" id="4432"/>
    <lineage>
        <taxon>Eukaryota</taxon>
        <taxon>Viridiplantae</taxon>
        <taxon>Streptophyta</taxon>
        <taxon>Embryophyta</taxon>
        <taxon>Tracheophyta</taxon>
        <taxon>Spermatophyta</taxon>
        <taxon>Magnoliopsida</taxon>
        <taxon>Proteales</taxon>
        <taxon>Nelumbonaceae</taxon>
        <taxon>Nelumbo</taxon>
    </lineage>
</organism>
<dbReference type="Proteomes" id="UP000607653">
    <property type="component" value="Unassembled WGS sequence"/>
</dbReference>
<comment type="caution">
    <text evidence="1">The sequence shown here is derived from an EMBL/GenBank/DDBJ whole genome shotgun (WGS) entry which is preliminary data.</text>
</comment>
<reference evidence="1 2" key="1">
    <citation type="journal article" date="2020" name="Mol. Biol. Evol.">
        <title>Distinct Expression and Methylation Patterns for Genes with Different Fates following a Single Whole-Genome Duplication in Flowering Plants.</title>
        <authorList>
            <person name="Shi T."/>
            <person name="Rahmani R.S."/>
            <person name="Gugger P.F."/>
            <person name="Wang M."/>
            <person name="Li H."/>
            <person name="Zhang Y."/>
            <person name="Li Z."/>
            <person name="Wang Q."/>
            <person name="Van de Peer Y."/>
            <person name="Marchal K."/>
            <person name="Chen J."/>
        </authorList>
    </citation>
    <scope>NUCLEOTIDE SEQUENCE [LARGE SCALE GENOMIC DNA]</scope>
    <source>
        <tissue evidence="1">Leaf</tissue>
    </source>
</reference>
<accession>A0A822XQE7</accession>
<dbReference type="EMBL" id="DUZY01000001">
    <property type="protein sequence ID" value="DAD22557.1"/>
    <property type="molecule type" value="Genomic_DNA"/>
</dbReference>
<gene>
    <name evidence="1" type="ORF">HUJ06_024020</name>
</gene>
<dbReference type="AlphaFoldDB" id="A0A822XQE7"/>
<keyword evidence="2" id="KW-1185">Reference proteome</keyword>
<name>A0A822XQE7_NELNU</name>
<evidence type="ECO:0000313" key="1">
    <source>
        <dbReference type="EMBL" id="DAD22557.1"/>
    </source>
</evidence>
<proteinExistence type="predicted"/>
<protein>
    <submittedName>
        <fullName evidence="1">Uncharacterized protein</fullName>
    </submittedName>
</protein>